<sequence length="470" mass="52211">MEEMSPWASRRKSIYLGGIVIMLSAIAFAIFWKYWYHVPTCFDNLKNGDESGIDCGGSCTLICSGDVIKPIIRWDPRLFEVSPGLWSALIYIENSNINIDAIYMPYKLTIYDEKNNILEERKSATILPKNKTVGVFEGSIEIKDNIRPRRAVFEIGENIVWQKNNKKGEDIDITHSPLLRLDSIPRVEANVKNNSTEEIKNIELVIAIFDGNDNAIAASRTFVESLKKNEETDIFFTWPKPFELGSKTCESPSNVMLLLDRSGSMASLGSNPPEPLTTAKAAANSFVMQLSPKDKIGVVSFATKAKDPIDLNLTSDLNFATEAVEGISIEEGSIQYTNIFEALHSGWQELVSARAEENSSNIIILLTDGIANNPKNPTGRTEEEDIKYAESVAMKEATDAKAGGVIIYTIGLGNEINEPFLKTLVSEKDNYFFAPSAQNLKTIYDNISSDICQEIPARIEISYKIFGTSI</sequence>
<dbReference type="Pfam" id="PF00092">
    <property type="entry name" value="VWA"/>
    <property type="match status" value="1"/>
</dbReference>
<name>A0A1G2TVB7_9BACT</name>
<evidence type="ECO:0000256" key="1">
    <source>
        <dbReference type="SAM" id="Phobius"/>
    </source>
</evidence>
<dbReference type="InterPro" id="IPR050525">
    <property type="entry name" value="ECM_Assembly_Org"/>
</dbReference>
<dbReference type="InterPro" id="IPR002035">
    <property type="entry name" value="VWF_A"/>
</dbReference>
<dbReference type="PANTHER" id="PTHR24020">
    <property type="entry name" value="COLLAGEN ALPHA"/>
    <property type="match status" value="1"/>
</dbReference>
<dbReference type="SUPFAM" id="SSF53300">
    <property type="entry name" value="vWA-like"/>
    <property type="match status" value="1"/>
</dbReference>
<feature type="transmembrane region" description="Helical" evidence="1">
    <location>
        <begin position="14"/>
        <end position="35"/>
    </location>
</feature>
<dbReference type="PROSITE" id="PS50234">
    <property type="entry name" value="VWFA"/>
    <property type="match status" value="1"/>
</dbReference>
<organism evidence="3 4">
    <name type="scientific">Candidatus Zambryskibacteria bacterium RIFCSPLOWO2_01_FULL_35_19</name>
    <dbReference type="NCBI Taxonomy" id="1802757"/>
    <lineage>
        <taxon>Bacteria</taxon>
        <taxon>Candidatus Zambryskiibacteriota</taxon>
    </lineage>
</organism>
<gene>
    <name evidence="3" type="ORF">A3A90_02305</name>
</gene>
<keyword evidence="1" id="KW-1133">Transmembrane helix</keyword>
<protein>
    <recommendedName>
        <fullName evidence="2">VWFA domain-containing protein</fullName>
    </recommendedName>
</protein>
<proteinExistence type="predicted"/>
<evidence type="ECO:0000259" key="2">
    <source>
        <dbReference type="PROSITE" id="PS50234"/>
    </source>
</evidence>
<evidence type="ECO:0000313" key="4">
    <source>
        <dbReference type="Proteomes" id="UP000178404"/>
    </source>
</evidence>
<dbReference type="CDD" id="cd00198">
    <property type="entry name" value="vWFA"/>
    <property type="match status" value="1"/>
</dbReference>
<accession>A0A1G2TVB7</accession>
<dbReference type="InterPro" id="IPR036465">
    <property type="entry name" value="vWFA_dom_sf"/>
</dbReference>
<dbReference type="Proteomes" id="UP000178404">
    <property type="component" value="Unassembled WGS sequence"/>
</dbReference>
<dbReference type="EMBL" id="MHWA01000017">
    <property type="protein sequence ID" value="OHB01275.1"/>
    <property type="molecule type" value="Genomic_DNA"/>
</dbReference>
<dbReference type="AlphaFoldDB" id="A0A1G2TVB7"/>
<reference evidence="3 4" key="1">
    <citation type="journal article" date="2016" name="Nat. Commun.">
        <title>Thousands of microbial genomes shed light on interconnected biogeochemical processes in an aquifer system.</title>
        <authorList>
            <person name="Anantharaman K."/>
            <person name="Brown C.T."/>
            <person name="Hug L.A."/>
            <person name="Sharon I."/>
            <person name="Castelle C.J."/>
            <person name="Probst A.J."/>
            <person name="Thomas B.C."/>
            <person name="Singh A."/>
            <person name="Wilkins M.J."/>
            <person name="Karaoz U."/>
            <person name="Brodie E.L."/>
            <person name="Williams K.H."/>
            <person name="Hubbard S.S."/>
            <person name="Banfield J.F."/>
        </authorList>
    </citation>
    <scope>NUCLEOTIDE SEQUENCE [LARGE SCALE GENOMIC DNA]</scope>
</reference>
<keyword evidence="1" id="KW-0812">Transmembrane</keyword>
<feature type="domain" description="VWFA" evidence="2">
    <location>
        <begin position="254"/>
        <end position="447"/>
    </location>
</feature>
<comment type="caution">
    <text evidence="3">The sequence shown here is derived from an EMBL/GenBank/DDBJ whole genome shotgun (WGS) entry which is preliminary data.</text>
</comment>
<evidence type="ECO:0000313" key="3">
    <source>
        <dbReference type="EMBL" id="OHB01275.1"/>
    </source>
</evidence>
<keyword evidence="1" id="KW-0472">Membrane</keyword>
<dbReference type="Gene3D" id="3.40.50.410">
    <property type="entry name" value="von Willebrand factor, type A domain"/>
    <property type="match status" value="1"/>
</dbReference>
<dbReference type="SMART" id="SM00327">
    <property type="entry name" value="VWA"/>
    <property type="match status" value="1"/>
</dbReference>